<dbReference type="EMBL" id="JAGTTL010000004">
    <property type="protein sequence ID" value="KAK6324312.1"/>
    <property type="molecule type" value="Genomic_DNA"/>
</dbReference>
<evidence type="ECO:0000313" key="2">
    <source>
        <dbReference type="Proteomes" id="UP001356427"/>
    </source>
</evidence>
<accession>A0AAN8MD50</accession>
<dbReference type="AlphaFoldDB" id="A0AAN8MD50"/>
<reference evidence="1 2" key="1">
    <citation type="submission" date="2021-04" db="EMBL/GenBank/DDBJ databases">
        <authorList>
            <person name="De Guttry C."/>
            <person name="Zahm M."/>
            <person name="Klopp C."/>
            <person name="Cabau C."/>
            <person name="Louis A."/>
            <person name="Berthelot C."/>
            <person name="Parey E."/>
            <person name="Roest Crollius H."/>
            <person name="Montfort J."/>
            <person name="Robinson-Rechavi M."/>
            <person name="Bucao C."/>
            <person name="Bouchez O."/>
            <person name="Gislard M."/>
            <person name="Lluch J."/>
            <person name="Milhes M."/>
            <person name="Lampietro C."/>
            <person name="Lopez Roques C."/>
            <person name="Donnadieu C."/>
            <person name="Braasch I."/>
            <person name="Desvignes T."/>
            <person name="Postlethwait J."/>
            <person name="Bobe J."/>
            <person name="Wedekind C."/>
            <person name="Guiguen Y."/>
        </authorList>
    </citation>
    <scope>NUCLEOTIDE SEQUENCE [LARGE SCALE GENOMIC DNA]</scope>
    <source>
        <strain evidence="1">Cs_M1</strain>
        <tissue evidence="1">Blood</tissue>
    </source>
</reference>
<gene>
    <name evidence="1" type="ORF">J4Q44_G00066510</name>
</gene>
<evidence type="ECO:0000313" key="1">
    <source>
        <dbReference type="EMBL" id="KAK6324312.1"/>
    </source>
</evidence>
<organism evidence="1 2">
    <name type="scientific">Coregonus suidteri</name>
    <dbReference type="NCBI Taxonomy" id="861788"/>
    <lineage>
        <taxon>Eukaryota</taxon>
        <taxon>Metazoa</taxon>
        <taxon>Chordata</taxon>
        <taxon>Craniata</taxon>
        <taxon>Vertebrata</taxon>
        <taxon>Euteleostomi</taxon>
        <taxon>Actinopterygii</taxon>
        <taxon>Neopterygii</taxon>
        <taxon>Teleostei</taxon>
        <taxon>Protacanthopterygii</taxon>
        <taxon>Salmoniformes</taxon>
        <taxon>Salmonidae</taxon>
        <taxon>Coregoninae</taxon>
        <taxon>Coregonus</taxon>
    </lineage>
</organism>
<keyword evidence="2" id="KW-1185">Reference proteome</keyword>
<protein>
    <submittedName>
        <fullName evidence="1">Uncharacterized protein</fullName>
    </submittedName>
</protein>
<dbReference type="Proteomes" id="UP001356427">
    <property type="component" value="Unassembled WGS sequence"/>
</dbReference>
<comment type="caution">
    <text evidence="1">The sequence shown here is derived from an EMBL/GenBank/DDBJ whole genome shotgun (WGS) entry which is preliminary data.</text>
</comment>
<sequence>MLLQYIHIIFLPHDAIYFVKCTSPSCSKAPPQHDAATPVLHGWDGVLRLASYPLFPPNITMVIMAKQFYFCFIRQRPSLQKVRSLSPCAAANHSLAFLWRFWSSGFFLAEQPFRLCRYRTRFTVDIDTFVPVSSSIFTRSFAVVLGLIYTFRTKVRSSLGDRTRLLPERYDGCAVPWCLYLHTIVCTDERGTFRHLEIAPKDEPDLWRSIFFFLLRSWLISFDFPMMSSKEALKYIHRYTSD</sequence>
<name>A0AAN8MD50_9TELE</name>
<proteinExistence type="predicted"/>